<dbReference type="Proteomes" id="UP000017836">
    <property type="component" value="Unassembled WGS sequence"/>
</dbReference>
<dbReference type="AlphaFoldDB" id="W1NSX1"/>
<keyword evidence="1" id="KW-0732">Signal</keyword>
<accession>W1NSX1</accession>
<dbReference type="Gramene" id="ERM97970">
    <property type="protein sequence ID" value="ERM97970"/>
    <property type="gene ID" value="AMTR_s00117p00100540"/>
</dbReference>
<feature type="chain" id="PRO_5012384434" evidence="1">
    <location>
        <begin position="16"/>
        <end position="176"/>
    </location>
</feature>
<proteinExistence type="predicted"/>
<protein>
    <submittedName>
        <fullName evidence="2">Uncharacterized protein</fullName>
    </submittedName>
</protein>
<dbReference type="EMBL" id="KI395608">
    <property type="protein sequence ID" value="ERM97970.1"/>
    <property type="molecule type" value="Genomic_DNA"/>
</dbReference>
<keyword evidence="3" id="KW-1185">Reference proteome</keyword>
<evidence type="ECO:0000313" key="2">
    <source>
        <dbReference type="EMBL" id="ERM97970.1"/>
    </source>
</evidence>
<evidence type="ECO:0000256" key="1">
    <source>
        <dbReference type="SAM" id="SignalP"/>
    </source>
</evidence>
<organism evidence="2 3">
    <name type="scientific">Amborella trichopoda</name>
    <dbReference type="NCBI Taxonomy" id="13333"/>
    <lineage>
        <taxon>Eukaryota</taxon>
        <taxon>Viridiplantae</taxon>
        <taxon>Streptophyta</taxon>
        <taxon>Embryophyta</taxon>
        <taxon>Tracheophyta</taxon>
        <taxon>Spermatophyta</taxon>
        <taxon>Magnoliopsida</taxon>
        <taxon>Amborellales</taxon>
        <taxon>Amborellaceae</taxon>
        <taxon>Amborella</taxon>
    </lineage>
</organism>
<name>W1NSX1_AMBTC</name>
<sequence length="176" mass="20426">MWLSLVLIWVSSLSGSHVSVGGLWIYGRPTPFILCPSSSYTSTLCMSERLTISIAYCDKFGSLTDPQLFTPRWTTPMIRVDFEVEYLLNMDPWSVEWEESHALIYELCEENTIMPLMVYGERYWAYAREILHMSTYAWEIIERLGMDGLGKLVNREAVYLKGQLQEMTRSRDQAIT</sequence>
<gene>
    <name evidence="2" type="ORF">AMTR_s00117p00100540</name>
</gene>
<evidence type="ECO:0000313" key="3">
    <source>
        <dbReference type="Proteomes" id="UP000017836"/>
    </source>
</evidence>
<dbReference type="HOGENOM" id="CLU_1527251_0_0_1"/>
<feature type="signal peptide" evidence="1">
    <location>
        <begin position="1"/>
        <end position="15"/>
    </location>
</feature>
<reference evidence="3" key="1">
    <citation type="journal article" date="2013" name="Science">
        <title>The Amborella genome and the evolution of flowering plants.</title>
        <authorList>
            <consortium name="Amborella Genome Project"/>
        </authorList>
    </citation>
    <scope>NUCLEOTIDE SEQUENCE [LARGE SCALE GENOMIC DNA]</scope>
</reference>